<reference evidence="2 3" key="1">
    <citation type="submission" date="2020-07" db="EMBL/GenBank/DDBJ databases">
        <title>Sequencing the genomes of 1000 actinobacteria strains.</title>
        <authorList>
            <person name="Klenk H.-P."/>
        </authorList>
    </citation>
    <scope>NUCLEOTIDE SEQUENCE [LARGE SCALE GENOMIC DNA]</scope>
    <source>
        <strain evidence="2 3">DSM 45763</strain>
    </source>
</reference>
<proteinExistence type="predicted"/>
<sequence length="34" mass="3309">MRGDHTRYGAESAARGGGHAAPGSAARGAVREGA</sequence>
<protein>
    <submittedName>
        <fullName evidence="2">Uncharacterized protein</fullName>
    </submittedName>
</protein>
<evidence type="ECO:0000256" key="1">
    <source>
        <dbReference type="SAM" id="MobiDB-lite"/>
    </source>
</evidence>
<accession>A0A852V1R4</accession>
<name>A0A852V1R4_9ACTN</name>
<evidence type="ECO:0000313" key="3">
    <source>
        <dbReference type="Proteomes" id="UP000576393"/>
    </source>
</evidence>
<organism evidence="2 3">
    <name type="scientific">Streptosporangium sandarakinum</name>
    <dbReference type="NCBI Taxonomy" id="1260955"/>
    <lineage>
        <taxon>Bacteria</taxon>
        <taxon>Bacillati</taxon>
        <taxon>Actinomycetota</taxon>
        <taxon>Actinomycetes</taxon>
        <taxon>Streptosporangiales</taxon>
        <taxon>Streptosporangiaceae</taxon>
        <taxon>Streptosporangium</taxon>
    </lineage>
</organism>
<comment type="caution">
    <text evidence="2">The sequence shown here is derived from an EMBL/GenBank/DDBJ whole genome shotgun (WGS) entry which is preliminary data.</text>
</comment>
<dbReference type="Proteomes" id="UP000576393">
    <property type="component" value="Unassembled WGS sequence"/>
</dbReference>
<gene>
    <name evidence="2" type="ORF">HDA43_001914</name>
</gene>
<dbReference type="AlphaFoldDB" id="A0A852V1R4"/>
<dbReference type="EMBL" id="JACCCO010000001">
    <property type="protein sequence ID" value="NYF39755.1"/>
    <property type="molecule type" value="Genomic_DNA"/>
</dbReference>
<feature type="region of interest" description="Disordered" evidence="1">
    <location>
        <begin position="1"/>
        <end position="34"/>
    </location>
</feature>
<evidence type="ECO:0000313" key="2">
    <source>
        <dbReference type="EMBL" id="NYF39755.1"/>
    </source>
</evidence>
<keyword evidence="3" id="KW-1185">Reference proteome</keyword>